<dbReference type="Pfam" id="PF00067">
    <property type="entry name" value="p450"/>
    <property type="match status" value="1"/>
</dbReference>
<dbReference type="PANTHER" id="PTHR47947:SF26">
    <property type="entry name" value="CYTOCHROME P450"/>
    <property type="match status" value="1"/>
</dbReference>
<gene>
    <name evidence="12" type="ORF">E3N88_25639</name>
</gene>
<dbReference type="AlphaFoldDB" id="A0A5N6N831"/>
<evidence type="ECO:0000256" key="10">
    <source>
        <dbReference type="ARBA" id="ARBA00023136"/>
    </source>
</evidence>
<dbReference type="PANTHER" id="PTHR47947">
    <property type="entry name" value="CYTOCHROME P450 82C3-RELATED"/>
    <property type="match status" value="1"/>
</dbReference>
<evidence type="ECO:0000256" key="8">
    <source>
        <dbReference type="ARBA" id="ARBA00023004"/>
    </source>
</evidence>
<sequence length="601" mass="67793">MDLLLLLVIFVASILCFLIFGHLNPKRNDVKRINNGKGKRLPEVAGSWPIIGHLHLLAGSQVAHKVLGSMADKFGPIFTIKLGVHRVLVVCSSEMAKECLTTNDRAFASRPKAMATELMGYNYASVGLAPHGPYWRMIRKLIVLELTSQHRLQMLARIKVSEVKSSMMDIYRTWVTNARSSERVIVDMKQWFGKLVVNIVVKMMFGNHFSPGEQNGDQFLKAITRFAQLVGEFVPSDFIPWIRWLDLGSYEMKMKKTALEMDAAINGWLEDHKKKRNYASTLQVDESKDQDIFMAALLRRVEEAAKEELYGFNADDVVKSTCLSLFSAATDTTEATLTWTLALLVNNPMVLKKAQQELENLVGKDRKVEVSDMSKLVYLQAIIKESMRLYPVAPLSVPHESTEDCIVSGYMVPKGTRLLINVWKIHHDPQIWTNPFEFQPERFLTSKKEVDVKGRHFELIPFGSGRRMCLVSSIGGHLLSHSIPMSTNSSSSSSSSSTISATIHPAVTVNNIKNYIPIVLGMEDAHYTSWVELFKIHCRAYQVIDHIISPPSESSVKPELLSAYMRYVKAKHESIDSKLLPGYKGHVIAERLVFQSLCRLI</sequence>
<evidence type="ECO:0000256" key="7">
    <source>
        <dbReference type="ARBA" id="ARBA00023002"/>
    </source>
</evidence>
<evidence type="ECO:0000256" key="3">
    <source>
        <dbReference type="ARBA" id="ARBA00022617"/>
    </source>
</evidence>
<dbReference type="GO" id="GO:0016705">
    <property type="term" value="F:oxidoreductase activity, acting on paired donors, with incorporation or reduction of molecular oxygen"/>
    <property type="evidence" value="ECO:0007669"/>
    <property type="project" value="InterPro"/>
</dbReference>
<evidence type="ECO:0000256" key="11">
    <source>
        <dbReference type="PIRSR" id="PIRSR602401-1"/>
    </source>
</evidence>
<keyword evidence="4" id="KW-0812">Transmembrane</keyword>
<evidence type="ECO:0008006" key="14">
    <source>
        <dbReference type="Google" id="ProtNLM"/>
    </source>
</evidence>
<dbReference type="SUPFAM" id="SSF48264">
    <property type="entry name" value="Cytochrome P450"/>
    <property type="match status" value="1"/>
</dbReference>
<dbReference type="InterPro" id="IPR036396">
    <property type="entry name" value="Cyt_P450_sf"/>
</dbReference>
<keyword evidence="13" id="KW-1185">Reference proteome</keyword>
<dbReference type="Gene3D" id="1.10.630.10">
    <property type="entry name" value="Cytochrome P450"/>
    <property type="match status" value="1"/>
</dbReference>
<keyword evidence="3 11" id="KW-0349">Heme</keyword>
<dbReference type="InterPro" id="IPR001128">
    <property type="entry name" value="Cyt_P450"/>
</dbReference>
<dbReference type="GO" id="GO:0005506">
    <property type="term" value="F:iron ion binding"/>
    <property type="evidence" value="ECO:0007669"/>
    <property type="project" value="InterPro"/>
</dbReference>
<dbReference type="EMBL" id="SZYD01000013">
    <property type="protein sequence ID" value="KAD4385471.1"/>
    <property type="molecule type" value="Genomic_DNA"/>
</dbReference>
<evidence type="ECO:0000313" key="12">
    <source>
        <dbReference type="EMBL" id="KAD4385471.1"/>
    </source>
</evidence>
<dbReference type="PRINTS" id="PR00463">
    <property type="entry name" value="EP450I"/>
</dbReference>
<comment type="subcellular location">
    <subcellularLocation>
        <location evidence="2">Membrane</location>
    </subcellularLocation>
</comment>
<evidence type="ECO:0000256" key="4">
    <source>
        <dbReference type="ARBA" id="ARBA00022692"/>
    </source>
</evidence>
<accession>A0A5N6N831</accession>
<keyword evidence="10" id="KW-0472">Membrane</keyword>
<evidence type="ECO:0000256" key="5">
    <source>
        <dbReference type="ARBA" id="ARBA00022723"/>
    </source>
</evidence>
<dbReference type="OrthoDB" id="2789670at2759"/>
<protein>
    <recommendedName>
        <fullName evidence="14">Cytochrome P450</fullName>
    </recommendedName>
</protein>
<dbReference type="GO" id="GO:0004497">
    <property type="term" value="F:monooxygenase activity"/>
    <property type="evidence" value="ECO:0007669"/>
    <property type="project" value="UniProtKB-KW"/>
</dbReference>
<evidence type="ECO:0000256" key="1">
    <source>
        <dbReference type="ARBA" id="ARBA00001971"/>
    </source>
</evidence>
<dbReference type="FunFam" id="1.10.630.10:FF:000026">
    <property type="entry name" value="Cytochrome P450 82C4"/>
    <property type="match status" value="1"/>
</dbReference>
<evidence type="ECO:0000256" key="6">
    <source>
        <dbReference type="ARBA" id="ARBA00022989"/>
    </source>
</evidence>
<keyword evidence="6" id="KW-1133">Transmembrane helix</keyword>
<comment type="cofactor">
    <cofactor evidence="1 11">
        <name>heme</name>
        <dbReference type="ChEBI" id="CHEBI:30413"/>
    </cofactor>
</comment>
<keyword evidence="7" id="KW-0560">Oxidoreductase</keyword>
<dbReference type="InterPro" id="IPR002401">
    <property type="entry name" value="Cyt_P450_E_grp-I"/>
</dbReference>
<dbReference type="PRINTS" id="PR00385">
    <property type="entry name" value="P450"/>
</dbReference>
<organism evidence="12 13">
    <name type="scientific">Mikania micrantha</name>
    <name type="common">bitter vine</name>
    <dbReference type="NCBI Taxonomy" id="192012"/>
    <lineage>
        <taxon>Eukaryota</taxon>
        <taxon>Viridiplantae</taxon>
        <taxon>Streptophyta</taxon>
        <taxon>Embryophyta</taxon>
        <taxon>Tracheophyta</taxon>
        <taxon>Spermatophyta</taxon>
        <taxon>Magnoliopsida</taxon>
        <taxon>eudicotyledons</taxon>
        <taxon>Gunneridae</taxon>
        <taxon>Pentapetalae</taxon>
        <taxon>asterids</taxon>
        <taxon>campanulids</taxon>
        <taxon>Asterales</taxon>
        <taxon>Asteraceae</taxon>
        <taxon>Asteroideae</taxon>
        <taxon>Heliantheae alliance</taxon>
        <taxon>Eupatorieae</taxon>
        <taxon>Mikania</taxon>
    </lineage>
</organism>
<dbReference type="GO" id="GO:0020037">
    <property type="term" value="F:heme binding"/>
    <property type="evidence" value="ECO:0007669"/>
    <property type="project" value="InterPro"/>
</dbReference>
<reference evidence="12 13" key="1">
    <citation type="submission" date="2019-05" db="EMBL/GenBank/DDBJ databases">
        <title>Mikania micrantha, genome provides insights into the molecular mechanism of rapid growth.</title>
        <authorList>
            <person name="Liu B."/>
        </authorList>
    </citation>
    <scope>NUCLEOTIDE SEQUENCE [LARGE SCALE GENOMIC DNA]</scope>
    <source>
        <strain evidence="12">NLD-2019</strain>
        <tissue evidence="12">Leaf</tissue>
    </source>
</reference>
<dbReference type="InterPro" id="IPR050651">
    <property type="entry name" value="Plant_Cytochrome_P450_Monoox"/>
</dbReference>
<proteinExistence type="predicted"/>
<name>A0A5N6N831_9ASTR</name>
<dbReference type="GO" id="GO:0016020">
    <property type="term" value="C:membrane"/>
    <property type="evidence" value="ECO:0007669"/>
    <property type="project" value="UniProtKB-SubCell"/>
</dbReference>
<evidence type="ECO:0000256" key="9">
    <source>
        <dbReference type="ARBA" id="ARBA00023033"/>
    </source>
</evidence>
<comment type="caution">
    <text evidence="12">The sequence shown here is derived from an EMBL/GenBank/DDBJ whole genome shotgun (WGS) entry which is preliminary data.</text>
</comment>
<evidence type="ECO:0000256" key="2">
    <source>
        <dbReference type="ARBA" id="ARBA00004370"/>
    </source>
</evidence>
<dbReference type="Proteomes" id="UP000326396">
    <property type="component" value="Linkage Group LG3"/>
</dbReference>
<feature type="binding site" description="axial binding residue" evidence="11">
    <location>
        <position position="469"/>
    </location>
    <ligand>
        <name>heme</name>
        <dbReference type="ChEBI" id="CHEBI:30413"/>
    </ligand>
    <ligandPart>
        <name>Fe</name>
        <dbReference type="ChEBI" id="CHEBI:18248"/>
    </ligandPart>
</feature>
<keyword evidence="5 11" id="KW-0479">Metal-binding</keyword>
<keyword evidence="9" id="KW-0503">Monooxygenase</keyword>
<evidence type="ECO:0000313" key="13">
    <source>
        <dbReference type="Proteomes" id="UP000326396"/>
    </source>
</evidence>
<keyword evidence="8 11" id="KW-0408">Iron</keyword>